<dbReference type="EMBL" id="JADLQN010000001">
    <property type="protein sequence ID" value="MBF6353963.1"/>
    <property type="molecule type" value="Genomic_DNA"/>
</dbReference>
<reference evidence="3 4" key="1">
    <citation type="submission" date="2020-10" db="EMBL/GenBank/DDBJ databases">
        <title>Identification of Nocardia species via Next-generation sequencing and recognition of intraspecies genetic diversity.</title>
        <authorList>
            <person name="Li P."/>
            <person name="Li P."/>
            <person name="Lu B."/>
        </authorList>
    </citation>
    <scope>NUCLEOTIDE SEQUENCE [LARGE SCALE GENOMIC DNA]</scope>
    <source>
        <strain evidence="3 4">BJ06-0143</strain>
    </source>
</reference>
<proteinExistence type="predicted"/>
<comment type="caution">
    <text evidence="3">The sequence shown here is derived from an EMBL/GenBank/DDBJ whole genome shotgun (WGS) entry which is preliminary data.</text>
</comment>
<dbReference type="CDD" id="cd12797">
    <property type="entry name" value="M23_peptidase"/>
    <property type="match status" value="1"/>
</dbReference>
<dbReference type="PANTHER" id="PTHR21666:SF270">
    <property type="entry name" value="MUREIN HYDROLASE ACTIVATOR ENVC"/>
    <property type="match status" value="1"/>
</dbReference>
<evidence type="ECO:0000313" key="4">
    <source>
        <dbReference type="Proteomes" id="UP000707731"/>
    </source>
</evidence>
<dbReference type="InterPro" id="IPR050570">
    <property type="entry name" value="Cell_wall_metabolism_enzyme"/>
</dbReference>
<dbReference type="SUPFAM" id="SSF51261">
    <property type="entry name" value="Duplicated hybrid motif"/>
    <property type="match status" value="1"/>
</dbReference>
<gene>
    <name evidence="3" type="ORF">IU449_05255</name>
</gene>
<evidence type="ECO:0000256" key="1">
    <source>
        <dbReference type="SAM" id="MobiDB-lite"/>
    </source>
</evidence>
<dbReference type="Pfam" id="PF01551">
    <property type="entry name" value="Peptidase_M23"/>
    <property type="match status" value="1"/>
</dbReference>
<protein>
    <submittedName>
        <fullName evidence="3">M23 family metallopeptidase</fullName>
    </submittedName>
</protein>
<sequence length="252" mass="26032">MPVTDSLPTVRPSTAASRRRRAAGRSLALAAAVGISLTTVNAFGPEEAGAASAAEIVRTPRVLIDSTTDLTKFTAFSSREVTSPELPPLPGLPEITVEQTPWAEHLLAQLAPPPPPPPAPPRPTTVRPTAGVLTSGFGYRWGAMHAGLDFGDPLGAPIAAVTDGVVIEAGPAGGFGLWVRVQQDDGSIGVYGHMNDILVSVGQPVRAGDVIATVGSRGYSTGPHLHYEVHLPGVGPIDPAGWLSARGIDVHH</sequence>
<keyword evidence="4" id="KW-1185">Reference proteome</keyword>
<feature type="region of interest" description="Disordered" evidence="1">
    <location>
        <begin position="108"/>
        <end position="129"/>
    </location>
</feature>
<evidence type="ECO:0000313" key="3">
    <source>
        <dbReference type="EMBL" id="MBF6353963.1"/>
    </source>
</evidence>
<dbReference type="Proteomes" id="UP000707731">
    <property type="component" value="Unassembled WGS sequence"/>
</dbReference>
<dbReference type="InterPro" id="IPR011055">
    <property type="entry name" value="Dup_hybrid_motif"/>
</dbReference>
<feature type="region of interest" description="Disordered" evidence="1">
    <location>
        <begin position="1"/>
        <end position="21"/>
    </location>
</feature>
<feature type="domain" description="M23ase beta-sheet core" evidence="2">
    <location>
        <begin position="144"/>
        <end position="238"/>
    </location>
</feature>
<dbReference type="Gene3D" id="2.70.70.10">
    <property type="entry name" value="Glucose Permease (Domain IIA)"/>
    <property type="match status" value="1"/>
</dbReference>
<organism evidence="3 4">
    <name type="scientific">Nocardia higoensis</name>
    <dbReference type="NCBI Taxonomy" id="228599"/>
    <lineage>
        <taxon>Bacteria</taxon>
        <taxon>Bacillati</taxon>
        <taxon>Actinomycetota</taxon>
        <taxon>Actinomycetes</taxon>
        <taxon>Mycobacteriales</taxon>
        <taxon>Nocardiaceae</taxon>
        <taxon>Nocardia</taxon>
    </lineage>
</organism>
<accession>A0ABS0D658</accession>
<dbReference type="RefSeq" id="WP_195000795.1">
    <property type="nucleotide sequence ID" value="NZ_JADLQN010000001.1"/>
</dbReference>
<dbReference type="InterPro" id="IPR016047">
    <property type="entry name" value="M23ase_b-sheet_dom"/>
</dbReference>
<feature type="compositionally biased region" description="Pro residues" evidence="1">
    <location>
        <begin position="111"/>
        <end position="123"/>
    </location>
</feature>
<name>A0ABS0D658_9NOCA</name>
<dbReference type="PANTHER" id="PTHR21666">
    <property type="entry name" value="PEPTIDASE-RELATED"/>
    <property type="match status" value="1"/>
</dbReference>
<evidence type="ECO:0000259" key="2">
    <source>
        <dbReference type="Pfam" id="PF01551"/>
    </source>
</evidence>